<dbReference type="AlphaFoldDB" id="A0A4Y2MKU5"/>
<protein>
    <recommendedName>
        <fullName evidence="3">Peptidase aspartic putative domain-containing protein</fullName>
    </recommendedName>
</protein>
<sequence length="144" mass="16888">MIPTDSLQIPKEHLPLNIKLADPYFSRLGKIDVLLGAEVFYQLLRFGQVEMLNYELKFQNSVFGFIATDSTSNSKSEKMQYTHCGLIYDCSDVRNDMKKFWQLESIGIKDDPSYNEVDQSLETFEKTVRYKNNRFEVELPWKRA</sequence>
<dbReference type="EMBL" id="BGPR01007553">
    <property type="protein sequence ID" value="GBN27765.1"/>
    <property type="molecule type" value="Genomic_DNA"/>
</dbReference>
<accession>A0A4Y2MKU5</accession>
<keyword evidence="2" id="KW-1185">Reference proteome</keyword>
<reference evidence="1 2" key="1">
    <citation type="journal article" date="2019" name="Sci. Rep.">
        <title>Orb-weaving spider Araneus ventricosus genome elucidates the spidroin gene catalogue.</title>
        <authorList>
            <person name="Kono N."/>
            <person name="Nakamura H."/>
            <person name="Ohtoshi R."/>
            <person name="Moran D.A.P."/>
            <person name="Shinohara A."/>
            <person name="Yoshida Y."/>
            <person name="Fujiwara M."/>
            <person name="Mori M."/>
            <person name="Tomita M."/>
            <person name="Arakawa K."/>
        </authorList>
    </citation>
    <scope>NUCLEOTIDE SEQUENCE [LARGE SCALE GENOMIC DNA]</scope>
</reference>
<gene>
    <name evidence="1" type="ORF">AVEN_31072_1</name>
</gene>
<proteinExistence type="predicted"/>
<evidence type="ECO:0000313" key="2">
    <source>
        <dbReference type="Proteomes" id="UP000499080"/>
    </source>
</evidence>
<evidence type="ECO:0000313" key="1">
    <source>
        <dbReference type="EMBL" id="GBN27765.1"/>
    </source>
</evidence>
<organism evidence="1 2">
    <name type="scientific">Araneus ventricosus</name>
    <name type="common">Orbweaver spider</name>
    <name type="synonym">Epeira ventricosa</name>
    <dbReference type="NCBI Taxonomy" id="182803"/>
    <lineage>
        <taxon>Eukaryota</taxon>
        <taxon>Metazoa</taxon>
        <taxon>Ecdysozoa</taxon>
        <taxon>Arthropoda</taxon>
        <taxon>Chelicerata</taxon>
        <taxon>Arachnida</taxon>
        <taxon>Araneae</taxon>
        <taxon>Araneomorphae</taxon>
        <taxon>Entelegynae</taxon>
        <taxon>Araneoidea</taxon>
        <taxon>Araneidae</taxon>
        <taxon>Araneus</taxon>
    </lineage>
</organism>
<name>A0A4Y2MKU5_ARAVE</name>
<comment type="caution">
    <text evidence="1">The sequence shown here is derived from an EMBL/GenBank/DDBJ whole genome shotgun (WGS) entry which is preliminary data.</text>
</comment>
<dbReference type="OrthoDB" id="6437244at2759"/>
<dbReference type="Proteomes" id="UP000499080">
    <property type="component" value="Unassembled WGS sequence"/>
</dbReference>
<evidence type="ECO:0008006" key="3">
    <source>
        <dbReference type="Google" id="ProtNLM"/>
    </source>
</evidence>